<evidence type="ECO:0000256" key="9">
    <source>
        <dbReference type="SAM" id="Phobius"/>
    </source>
</evidence>
<evidence type="ECO:0000256" key="1">
    <source>
        <dbReference type="ARBA" id="ARBA00008575"/>
    </source>
</evidence>
<dbReference type="InterPro" id="IPR011527">
    <property type="entry name" value="ABC1_TM_dom"/>
</dbReference>
<keyword evidence="5" id="KW-0067">ATP-binding</keyword>
<dbReference type="Pfam" id="PF00005">
    <property type="entry name" value="ABC_tran"/>
    <property type="match status" value="1"/>
</dbReference>
<dbReference type="PROSITE" id="PS50893">
    <property type="entry name" value="ABC_TRANSPORTER_2"/>
    <property type="match status" value="1"/>
</dbReference>
<evidence type="ECO:0000256" key="3">
    <source>
        <dbReference type="ARBA" id="ARBA00022692"/>
    </source>
</evidence>
<organism evidence="11 12">
    <name type="scientific">Nakaseomyces bracarensis</name>
    <dbReference type="NCBI Taxonomy" id="273131"/>
    <lineage>
        <taxon>Eukaryota</taxon>
        <taxon>Fungi</taxon>
        <taxon>Dikarya</taxon>
        <taxon>Ascomycota</taxon>
        <taxon>Saccharomycotina</taxon>
        <taxon>Saccharomycetes</taxon>
        <taxon>Saccharomycetales</taxon>
        <taxon>Saccharomycetaceae</taxon>
        <taxon>Nakaseomyces</taxon>
    </lineage>
</organism>
<proteinExistence type="inferred from homology"/>
<feature type="transmembrane region" description="Helical" evidence="9">
    <location>
        <begin position="179"/>
        <end position="202"/>
    </location>
</feature>
<reference evidence="11 12" key="1">
    <citation type="submission" date="2024-05" db="EMBL/GenBank/DDBJ databases">
        <title>Long read based assembly of the Candida bracarensis genome reveals expanded adhesin content.</title>
        <authorList>
            <person name="Marcet-Houben M."/>
            <person name="Ksiezopolska E."/>
            <person name="Gabaldon T."/>
        </authorList>
    </citation>
    <scope>NUCLEOTIDE SEQUENCE [LARGE SCALE GENOMIC DNA]</scope>
    <source>
        <strain evidence="11 12">CBM6</strain>
    </source>
</reference>
<keyword evidence="12" id="KW-1185">Reference proteome</keyword>
<keyword evidence="7 9" id="KW-0472">Membrane</keyword>
<evidence type="ECO:0000313" key="12">
    <source>
        <dbReference type="Proteomes" id="UP001623330"/>
    </source>
</evidence>
<keyword evidence="6 9" id="KW-1133">Transmembrane helix</keyword>
<dbReference type="Pfam" id="PF06472">
    <property type="entry name" value="ABC_membrane_2"/>
    <property type="match status" value="1"/>
</dbReference>
<evidence type="ECO:0000256" key="4">
    <source>
        <dbReference type="ARBA" id="ARBA00022741"/>
    </source>
</evidence>
<dbReference type="SUPFAM" id="SSF90123">
    <property type="entry name" value="ABC transporter transmembrane region"/>
    <property type="match status" value="1"/>
</dbReference>
<dbReference type="CDD" id="cd03223">
    <property type="entry name" value="ABCD_peroxisomal_ALDP"/>
    <property type="match status" value="1"/>
</dbReference>
<dbReference type="InterPro" id="IPR003593">
    <property type="entry name" value="AAA+_ATPase"/>
</dbReference>
<dbReference type="InterPro" id="IPR050835">
    <property type="entry name" value="ABC_transporter_sub-D"/>
</dbReference>
<dbReference type="SUPFAM" id="SSF52540">
    <property type="entry name" value="P-loop containing nucleoside triphosphate hydrolases"/>
    <property type="match status" value="1"/>
</dbReference>
<dbReference type="SMART" id="SM00382">
    <property type="entry name" value="AAA"/>
    <property type="match status" value="1"/>
</dbReference>
<evidence type="ECO:0000256" key="7">
    <source>
        <dbReference type="ARBA" id="ARBA00023136"/>
    </source>
</evidence>
<dbReference type="EMBL" id="JBEVYD010000011">
    <property type="protein sequence ID" value="KAL3229550.1"/>
    <property type="molecule type" value="Genomic_DNA"/>
</dbReference>
<accession>A0ABR4NNL5</accession>
<comment type="caution">
    <text evidence="11">The sequence shown here is derived from an EMBL/GenBank/DDBJ whole genome shotgun (WGS) entry which is preliminary data.</text>
</comment>
<keyword evidence="3 9" id="KW-0812">Transmembrane</keyword>
<dbReference type="PANTHER" id="PTHR11384:SF69">
    <property type="entry name" value="PEROXISOMAL LONG-CHAIN FATTY ACID IMPORT PROTEIN 1"/>
    <property type="match status" value="1"/>
</dbReference>
<evidence type="ECO:0000256" key="2">
    <source>
        <dbReference type="ARBA" id="ARBA00022448"/>
    </source>
</evidence>
<feature type="region of interest" description="Disordered" evidence="8">
    <location>
        <begin position="53"/>
        <end position="101"/>
    </location>
</feature>
<feature type="compositionally biased region" description="Polar residues" evidence="8">
    <location>
        <begin position="852"/>
        <end position="863"/>
    </location>
</feature>
<keyword evidence="2" id="KW-0813">Transport</keyword>
<evidence type="ECO:0000313" key="11">
    <source>
        <dbReference type="EMBL" id="KAL3229550.1"/>
    </source>
</evidence>
<feature type="domain" description="ABC transporter" evidence="10">
    <location>
        <begin position="526"/>
        <end position="792"/>
    </location>
</feature>
<feature type="region of interest" description="Disordered" evidence="8">
    <location>
        <begin position="852"/>
        <end position="887"/>
    </location>
</feature>
<feature type="transmembrane region" description="Helical" evidence="9">
    <location>
        <begin position="34"/>
        <end position="51"/>
    </location>
</feature>
<dbReference type="InterPro" id="IPR003439">
    <property type="entry name" value="ABC_transporter-like_ATP-bd"/>
</dbReference>
<feature type="transmembrane region" description="Helical" evidence="9">
    <location>
        <begin position="222"/>
        <end position="244"/>
    </location>
</feature>
<feature type="transmembrane region" description="Helical" evidence="9">
    <location>
        <begin position="319"/>
        <end position="340"/>
    </location>
</feature>
<dbReference type="Proteomes" id="UP001623330">
    <property type="component" value="Unassembled WGS sequence"/>
</dbReference>
<name>A0ABR4NNL5_9SACH</name>
<evidence type="ECO:0000256" key="8">
    <source>
        <dbReference type="SAM" id="MobiDB-lite"/>
    </source>
</evidence>
<dbReference type="Gene3D" id="3.40.50.300">
    <property type="entry name" value="P-loop containing nucleotide triphosphate hydrolases"/>
    <property type="match status" value="1"/>
</dbReference>
<evidence type="ECO:0000256" key="5">
    <source>
        <dbReference type="ARBA" id="ARBA00022840"/>
    </source>
</evidence>
<dbReference type="PANTHER" id="PTHR11384">
    <property type="entry name" value="ATP-BINDING CASSETTE, SUB-FAMILY D MEMBER"/>
    <property type="match status" value="1"/>
</dbReference>
<protein>
    <submittedName>
        <fullName evidence="11">Peroxisomal long-chain fatty acid import protein 1</fullName>
    </submittedName>
</protein>
<dbReference type="InterPro" id="IPR036640">
    <property type="entry name" value="ABC1_TM_sf"/>
</dbReference>
<gene>
    <name evidence="11" type="ORF">RNJ44_01686</name>
</gene>
<evidence type="ECO:0000256" key="6">
    <source>
        <dbReference type="ARBA" id="ARBA00022989"/>
    </source>
</evidence>
<dbReference type="InterPro" id="IPR027417">
    <property type="entry name" value="P-loop_NTPase"/>
</dbReference>
<sequence length="887" mass="100205">MCILVDSLGKERLKNINVKRMSILSVYKKHRVNILRTSYILLLFVSLYGSGSPNVNEKKRKKKNGDTNTSSLGEEKSTLGRLSERLRDRKDSLSSPEEIDSEESIDVDDLLDGKESDELVIKARNRVLNKVSKTSALPGVTNLKTANVVEKTSRPEDEIGTKLRRTDFLMKLLLKDRKILLLFVSQAILLVIRTFLSLHVATLDGRLVSTLVKAQYGNFLKILLGQWMLLGIPASFINSLINYVTKLCSVSINNTVSSCLMGKYLSNHHTFYSVAAADSSSEIQDNLTKDISKFSNNTSLLLNQLLKPMLDLILCSFKLLMSGSGVMGEGTLVLGLIVYISNSMLKLIQPNFTKITMMRSSLESWFRSLHSSVHSNNEEIALLRGHSRELTSLDFSFYRLVLFMSKEIKARAVYDLASTFVIKYTWGAAGLALCSIPIFFKGRVNEGADERETDSTADFITNRRLLLTASSSVGRFVELKKNIQELRGTSLRLNYFNDLLDKYMVAPESVNEDASSELIEHDENIIKFEHIPLITPANQVLVPELNFELKHGDHLLIIGPNGCGKSSLFRLLGGLWPIKPLGNGVETKLTVPPRKIGLECAIFYLPQKPYMGNRSTFREQIIYPDTIEQFEERFNGDYTLGDEKLIKVLELLDLTDLITENMSLVLAKKDNKSVESEDDLTDIRAAFNLKRNWSEELSIGVQQRLAMARMYYHKPKFAVLDECTSAVSPEMEQKMYENAQKLGISVISVCHRTSLWHFHNYLLKFDGKGGYQFGKFDAKCRLETENRLNELNSLLDQQVPLWEKRLKDLSDARKSNVIRKSETDLQALHSLANESSGSEIPELIRAETETFTSKITRNPSNPQGRLPLSFSKTSSNSKILRKKSKKK</sequence>
<comment type="similarity">
    <text evidence="1">Belongs to the ABC transporter superfamily. ABCD family. Peroxisomal fatty acyl CoA transporter (TC 3.A.1.203) subfamily.</text>
</comment>
<evidence type="ECO:0000259" key="10">
    <source>
        <dbReference type="PROSITE" id="PS50893"/>
    </source>
</evidence>
<keyword evidence="4" id="KW-0547">Nucleotide-binding</keyword>
<feature type="compositionally biased region" description="Basic and acidic residues" evidence="8">
    <location>
        <begin position="73"/>
        <end position="92"/>
    </location>
</feature>